<accession>A0AC59EXH1</accession>
<sequence>MSHSIILLKYINNIMYNKIYQNIFQYGLNASYVLYFLAILGAGSVAPEYLSTLRGFLKIYIGLLLVGLYNPLTYKERKFTEQDRKLVFSAGFFLLLSTTLVSTVERYVMEQTNNAIIFDRFGFARV</sequence>
<protein>
    <submittedName>
        <fullName evidence="1">Uncharacterized protein</fullName>
    </submittedName>
</protein>
<evidence type="ECO:0000313" key="2">
    <source>
        <dbReference type="Proteomes" id="UP000204225"/>
    </source>
</evidence>
<gene>
    <name evidence="1" type="ORF">PGCG_00332</name>
</gene>
<proteinExistence type="predicted"/>
<organism evidence="1 2">
    <name type="scientific">Phaeocystis globosa virus PgV-16T</name>
    <dbReference type="NCBI Taxonomy" id="3071227"/>
    <lineage>
        <taxon>Viruses</taxon>
        <taxon>Varidnaviria</taxon>
        <taxon>Bamfordvirae</taxon>
        <taxon>Nucleocytoviricota</taxon>
        <taxon>Megaviricetes</taxon>
        <taxon>Imitervirales</taxon>
        <taxon>Mesomimiviridae</taxon>
        <taxon>Tethysvirus</taxon>
        <taxon>Tethysvirus hollandense</taxon>
    </lineage>
</organism>
<dbReference type="EMBL" id="KC662249">
    <property type="protein sequence ID" value="AGM15643.1"/>
    <property type="molecule type" value="Genomic_DNA"/>
</dbReference>
<name>A0AC59EXH1_9VIRU</name>
<keyword evidence="2" id="KW-1185">Reference proteome</keyword>
<reference evidence="1 2" key="1">
    <citation type="journal article" date="2013" name="Proc. Natl. Acad. Sci. U.S.A.">
        <title>Genome of Phaeocystis globosa virus PgV-16T highlights the common ancestry of the largest known DNA viruses infecting eukaryotes.</title>
        <authorList>
            <person name="Santini S."/>
            <person name="Jeudy S."/>
            <person name="Bartoli J."/>
            <person name="Poirot O."/>
            <person name="Lescot M."/>
            <person name="Abergel C."/>
            <person name="Barbe V."/>
            <person name="Wommack K.E."/>
            <person name="Noordeloos A.A."/>
            <person name="Brussaard C.P."/>
            <person name="Claverie J.M."/>
        </authorList>
    </citation>
    <scope>NUCLEOTIDE SEQUENCE [LARGE SCALE GENOMIC DNA]</scope>
    <source>
        <strain evidence="1 2">16T</strain>
    </source>
</reference>
<dbReference type="Proteomes" id="UP000204225">
    <property type="component" value="Segment"/>
</dbReference>
<evidence type="ECO:0000313" key="1">
    <source>
        <dbReference type="EMBL" id="AGM15643.1"/>
    </source>
</evidence>